<dbReference type="GeneID" id="66852876"/>
<feature type="transmembrane region" description="Helical" evidence="1">
    <location>
        <begin position="7"/>
        <end position="27"/>
    </location>
</feature>
<evidence type="ECO:0000313" key="3">
    <source>
        <dbReference type="Proteomes" id="UP000829494"/>
    </source>
</evidence>
<sequence length="366" mass="40347">MGLTSKKVLLLAVLCAVALFVLTIWLWPRLSRQNWRTVLGRIGLLLATQVSIFALIGLLANNAYLFFGSWGELLGIQQDLASAGPGGAKVKVLGIERAGLPGGSKPRDAGRIEKVALKGEKSKINSEAFVYLPPQYFQSEYAKKRFPVSVVLTGHPGTKQALYKKLDYPQTQHDLVGKKKMQPTIFVMMSPTVAPPRDTECVDVPNGPQTETFFTHDVRDDIASHYRVGTDAKNWGVIGDSTGGYCALKMPMRYPKAFSTGVALSGDYKAPLDRDTGALFGGDKQLERENDLMWRQKNLPAAPVNLLVTTSKQGESNYRNTLRFIRQTKSPGRIASIILDSGGHNFDTWRREIPAALEWMSGHLKA</sequence>
<feature type="transmembrane region" description="Helical" evidence="1">
    <location>
        <begin position="39"/>
        <end position="60"/>
    </location>
</feature>
<dbReference type="InterPro" id="IPR000801">
    <property type="entry name" value="Esterase-like"/>
</dbReference>
<dbReference type="InterPro" id="IPR050583">
    <property type="entry name" value="Mycobacterial_A85_antigen"/>
</dbReference>
<keyword evidence="1" id="KW-0812">Transmembrane</keyword>
<gene>
    <name evidence="2" type="ORF">SRIMR7_38065</name>
</gene>
<dbReference type="InterPro" id="IPR029058">
    <property type="entry name" value="AB_hydrolase_fold"/>
</dbReference>
<name>A0ABY3ZES3_STRRM</name>
<evidence type="ECO:0000256" key="1">
    <source>
        <dbReference type="SAM" id="Phobius"/>
    </source>
</evidence>
<evidence type="ECO:0000313" key="2">
    <source>
        <dbReference type="EMBL" id="UNZ07980.1"/>
    </source>
</evidence>
<dbReference type="Pfam" id="PF00756">
    <property type="entry name" value="Esterase"/>
    <property type="match status" value="1"/>
</dbReference>
<organism evidence="2 3">
    <name type="scientific">Streptomyces rimosus subsp. rimosus</name>
    <dbReference type="NCBI Taxonomy" id="132474"/>
    <lineage>
        <taxon>Bacteria</taxon>
        <taxon>Bacillati</taxon>
        <taxon>Actinomycetota</taxon>
        <taxon>Actinomycetes</taxon>
        <taxon>Kitasatosporales</taxon>
        <taxon>Streptomycetaceae</taxon>
        <taxon>Streptomyces</taxon>
    </lineage>
</organism>
<accession>A0ABY3ZES3</accession>
<keyword evidence="3" id="KW-1185">Reference proteome</keyword>
<dbReference type="RefSeq" id="WP_003983452.1">
    <property type="nucleotide sequence ID" value="NZ_CP043497.1"/>
</dbReference>
<keyword evidence="1" id="KW-1133">Transmembrane helix</keyword>
<dbReference type="PANTHER" id="PTHR48098:SF1">
    <property type="entry name" value="DIACYLGLYCEROL ACYLTRANSFERASE_MYCOLYLTRANSFERASE AG85A"/>
    <property type="match status" value="1"/>
</dbReference>
<proteinExistence type="predicted"/>
<dbReference type="PANTHER" id="PTHR48098">
    <property type="entry name" value="ENTEROCHELIN ESTERASE-RELATED"/>
    <property type="match status" value="1"/>
</dbReference>
<dbReference type="SUPFAM" id="SSF53474">
    <property type="entry name" value="alpha/beta-Hydrolases"/>
    <property type="match status" value="1"/>
</dbReference>
<dbReference type="Proteomes" id="UP000829494">
    <property type="component" value="Chromosome"/>
</dbReference>
<dbReference type="EMBL" id="CP094298">
    <property type="protein sequence ID" value="UNZ07980.1"/>
    <property type="molecule type" value="Genomic_DNA"/>
</dbReference>
<protein>
    <submittedName>
        <fullName evidence="2">Esterase</fullName>
    </submittedName>
</protein>
<reference evidence="2 3" key="1">
    <citation type="submission" date="2022-03" db="EMBL/GenBank/DDBJ databases">
        <title>Complete genome of Streptomyces rimosus ssp. rimosus R7 (=ATCC 10970).</title>
        <authorList>
            <person name="Beganovic S."/>
            <person name="Ruckert C."/>
            <person name="Busche T."/>
            <person name="Kalinowski J."/>
            <person name="Wittmann C."/>
        </authorList>
    </citation>
    <scope>NUCLEOTIDE SEQUENCE [LARGE SCALE GENOMIC DNA]</scope>
    <source>
        <strain evidence="2 3">R7</strain>
    </source>
</reference>
<dbReference type="Gene3D" id="3.40.50.1820">
    <property type="entry name" value="alpha/beta hydrolase"/>
    <property type="match status" value="1"/>
</dbReference>
<keyword evidence="1" id="KW-0472">Membrane</keyword>